<evidence type="ECO:0000256" key="3">
    <source>
        <dbReference type="ARBA" id="ARBA00022448"/>
    </source>
</evidence>
<evidence type="ECO:0000256" key="7">
    <source>
        <dbReference type="ARBA" id="ARBA00022967"/>
    </source>
</evidence>
<dbReference type="AlphaFoldDB" id="A0A656PLZ3"/>
<dbReference type="GO" id="GO:0051301">
    <property type="term" value="P:cell division"/>
    <property type="evidence" value="ECO:0007669"/>
    <property type="project" value="UniProtKB-UniRule"/>
</dbReference>
<evidence type="ECO:0000313" key="13">
    <source>
        <dbReference type="Proteomes" id="UP000262056"/>
    </source>
</evidence>
<evidence type="ECO:0000256" key="10">
    <source>
        <dbReference type="RuleBase" id="RU365094"/>
    </source>
</evidence>
<dbReference type="InterPro" id="IPR017871">
    <property type="entry name" value="ABC_transporter-like_CS"/>
</dbReference>
<dbReference type="InterPro" id="IPR050086">
    <property type="entry name" value="MetN_ABC_transporter-like"/>
</dbReference>
<evidence type="ECO:0000256" key="8">
    <source>
        <dbReference type="ARBA" id="ARBA00022970"/>
    </source>
</evidence>
<comment type="subunit">
    <text evidence="10">Homodimer. Forms a membrane-associated complex with FtsX.</text>
</comment>
<dbReference type="GO" id="GO:0005524">
    <property type="term" value="F:ATP binding"/>
    <property type="evidence" value="ECO:0007669"/>
    <property type="project" value="UniProtKB-UniRule"/>
</dbReference>
<evidence type="ECO:0000313" key="12">
    <source>
        <dbReference type="EMBL" id="HCQ40448.1"/>
    </source>
</evidence>
<keyword evidence="3" id="KW-0813">Transport</keyword>
<sequence length="228" mass="25254">MPQIEFINVSKEYDPGKKVLDDVTFKVEPGEFMFVVGPSGAGKSTIIKLLTKEEMPEVGDILFNGESILNILKESVPDLRRKIGVVFQDFRLLDSKTVFDNVAVALEVADSNLDEIRSIVPNVLNMVGLTDKMFKYPRQLSGGEKQKVAIARALAHEPDVILADEPTGMIDPDSVDDVLEVLEKINSLGTTILMATHDQEIVNAMKKRVLRIERGQVISDKKGGKYRG</sequence>
<dbReference type="PROSITE" id="PS50893">
    <property type="entry name" value="ABC_TRANSPORTER_2"/>
    <property type="match status" value="1"/>
</dbReference>
<keyword evidence="8" id="KW-0029">Amino-acid transport</keyword>
<protein>
    <recommendedName>
        <fullName evidence="2 10">Cell division ATP-binding protein FtsE</fullName>
    </recommendedName>
</protein>
<feature type="domain" description="ABC transporter" evidence="11">
    <location>
        <begin position="4"/>
        <end position="228"/>
    </location>
</feature>
<dbReference type="PROSITE" id="PS00211">
    <property type="entry name" value="ABC_TRANSPORTER_1"/>
    <property type="match status" value="1"/>
</dbReference>
<dbReference type="InterPro" id="IPR003439">
    <property type="entry name" value="ABC_transporter-like_ATP-bd"/>
</dbReference>
<dbReference type="Gene3D" id="3.40.50.300">
    <property type="entry name" value="P-loop containing nucleotide triphosphate hydrolases"/>
    <property type="match status" value="1"/>
</dbReference>
<evidence type="ECO:0000259" key="11">
    <source>
        <dbReference type="PROSITE" id="PS50893"/>
    </source>
</evidence>
<evidence type="ECO:0000256" key="4">
    <source>
        <dbReference type="ARBA" id="ARBA00022475"/>
    </source>
</evidence>
<evidence type="ECO:0000256" key="2">
    <source>
        <dbReference type="ARBA" id="ARBA00020019"/>
    </source>
</evidence>
<keyword evidence="4 10" id="KW-1003">Cell membrane</keyword>
<dbReference type="GO" id="GO:0005886">
    <property type="term" value="C:plasma membrane"/>
    <property type="evidence" value="ECO:0007669"/>
    <property type="project" value="UniProtKB-SubCell"/>
</dbReference>
<name>A0A656PLZ3_UNCKA</name>
<evidence type="ECO:0000256" key="9">
    <source>
        <dbReference type="ARBA" id="ARBA00023136"/>
    </source>
</evidence>
<dbReference type="Pfam" id="PF00005">
    <property type="entry name" value="ABC_tran"/>
    <property type="match status" value="1"/>
</dbReference>
<dbReference type="InterPro" id="IPR027417">
    <property type="entry name" value="P-loop_NTPase"/>
</dbReference>
<evidence type="ECO:0000256" key="5">
    <source>
        <dbReference type="ARBA" id="ARBA00022741"/>
    </source>
</evidence>
<dbReference type="EMBL" id="DQFB01000003">
    <property type="protein sequence ID" value="HCQ40448.1"/>
    <property type="molecule type" value="Genomic_DNA"/>
</dbReference>
<dbReference type="GO" id="GO:0016887">
    <property type="term" value="F:ATP hydrolysis activity"/>
    <property type="evidence" value="ECO:0007669"/>
    <property type="project" value="InterPro"/>
</dbReference>
<dbReference type="InterPro" id="IPR005286">
    <property type="entry name" value="Cell_div_FtsE"/>
</dbReference>
<keyword evidence="10 12" id="KW-0132">Cell division</keyword>
<keyword evidence="5 10" id="KW-0547">Nucleotide-binding</keyword>
<keyword evidence="6 10" id="KW-0067">ATP-binding</keyword>
<dbReference type="NCBIfam" id="TIGR02673">
    <property type="entry name" value="FtsE"/>
    <property type="match status" value="1"/>
</dbReference>
<comment type="caution">
    <text evidence="12">The sequence shown here is derived from an EMBL/GenBank/DDBJ whole genome shotgun (WGS) entry which is preliminary data.</text>
</comment>
<dbReference type="GO" id="GO:0006865">
    <property type="term" value="P:amino acid transport"/>
    <property type="evidence" value="ECO:0007669"/>
    <property type="project" value="UniProtKB-KW"/>
</dbReference>
<dbReference type="FunFam" id="3.40.50.300:FF:000056">
    <property type="entry name" value="Cell division ATP-binding protein FtsE"/>
    <property type="match status" value="1"/>
</dbReference>
<dbReference type="PANTHER" id="PTHR43166:SF30">
    <property type="entry name" value="METHIONINE IMPORT ATP-BINDING PROTEIN METN"/>
    <property type="match status" value="1"/>
</dbReference>
<keyword evidence="7" id="KW-1278">Translocase</keyword>
<accession>A0A656PLZ3</accession>
<organism evidence="12 13">
    <name type="scientific">candidate division WWE3 bacterium</name>
    <dbReference type="NCBI Taxonomy" id="2053526"/>
    <lineage>
        <taxon>Bacteria</taxon>
        <taxon>Katanobacteria</taxon>
    </lineage>
</organism>
<comment type="subcellular location">
    <subcellularLocation>
        <location evidence="10">Cell membrane</location>
        <topology evidence="10">Peripheral membrane protein</topology>
        <orientation evidence="10">Cytoplasmic side</orientation>
    </subcellularLocation>
</comment>
<gene>
    <name evidence="10 12" type="primary">ftsE</name>
    <name evidence="12" type="ORF">DIU24_01910</name>
</gene>
<proteinExistence type="inferred from homology"/>
<evidence type="ECO:0000256" key="6">
    <source>
        <dbReference type="ARBA" id="ARBA00022840"/>
    </source>
</evidence>
<comment type="function">
    <text evidence="10">Part of the ABC transporter FtsEX involved in cellular division.</text>
</comment>
<dbReference type="PANTHER" id="PTHR43166">
    <property type="entry name" value="AMINO ACID IMPORT ATP-BINDING PROTEIN"/>
    <property type="match status" value="1"/>
</dbReference>
<dbReference type="InterPro" id="IPR003593">
    <property type="entry name" value="AAA+_ATPase"/>
</dbReference>
<comment type="similarity">
    <text evidence="1 10">Belongs to the ABC transporter superfamily.</text>
</comment>
<dbReference type="Proteomes" id="UP000262056">
    <property type="component" value="Unassembled WGS sequence"/>
</dbReference>
<keyword evidence="10" id="KW-0131">Cell cycle</keyword>
<reference evidence="12 13" key="1">
    <citation type="journal article" date="2018" name="Nat. Biotechnol.">
        <title>A standardized bacterial taxonomy based on genome phylogeny substantially revises the tree of life.</title>
        <authorList>
            <person name="Parks D.H."/>
            <person name="Chuvochina M."/>
            <person name="Waite D.W."/>
            <person name="Rinke C."/>
            <person name="Skarshewski A."/>
            <person name="Chaumeil P.A."/>
            <person name="Hugenholtz P."/>
        </authorList>
    </citation>
    <scope>NUCLEOTIDE SEQUENCE [LARGE SCALE GENOMIC DNA]</scope>
    <source>
        <strain evidence="12">UBA12021</strain>
    </source>
</reference>
<evidence type="ECO:0000256" key="1">
    <source>
        <dbReference type="ARBA" id="ARBA00005417"/>
    </source>
</evidence>
<dbReference type="SUPFAM" id="SSF52540">
    <property type="entry name" value="P-loop containing nucleoside triphosphate hydrolases"/>
    <property type="match status" value="1"/>
</dbReference>
<keyword evidence="9 10" id="KW-0472">Membrane</keyword>
<dbReference type="SMART" id="SM00382">
    <property type="entry name" value="AAA"/>
    <property type="match status" value="1"/>
</dbReference>